<keyword evidence="11" id="KW-1185">Reference proteome</keyword>
<dbReference type="EMBL" id="JALKII010000001">
    <property type="protein sequence ID" value="MCK0536580.1"/>
    <property type="molecule type" value="Genomic_DNA"/>
</dbReference>
<evidence type="ECO:0000259" key="9">
    <source>
        <dbReference type="Pfam" id="PF00483"/>
    </source>
</evidence>
<comment type="function">
    <text evidence="6">May play a role in stationary phase survival.</text>
</comment>
<gene>
    <name evidence="10" type="primary">galU</name>
    <name evidence="10" type="ORF">MU846_02560</name>
</gene>
<dbReference type="SUPFAM" id="SSF53448">
    <property type="entry name" value="Nucleotide-diphospho-sugar transferases"/>
    <property type="match status" value="1"/>
</dbReference>
<evidence type="ECO:0000256" key="5">
    <source>
        <dbReference type="ARBA" id="ARBA00022695"/>
    </source>
</evidence>
<evidence type="ECO:0000256" key="1">
    <source>
        <dbReference type="ARBA" id="ARBA00006890"/>
    </source>
</evidence>
<keyword evidence="5 8" id="KW-0548">Nucleotidyltransferase</keyword>
<dbReference type="PANTHER" id="PTHR43197">
    <property type="entry name" value="UTP--GLUCOSE-1-PHOSPHATE URIDYLYLTRANSFERASE"/>
    <property type="match status" value="1"/>
</dbReference>
<keyword evidence="10" id="KW-0378">Hydrolase</keyword>
<dbReference type="InterPro" id="IPR005771">
    <property type="entry name" value="GalU_uridylyltTrfase_bac/arc"/>
</dbReference>
<dbReference type="InterPro" id="IPR029044">
    <property type="entry name" value="Nucleotide-diphossugar_trans"/>
</dbReference>
<dbReference type="EC" id="2.7.7.9" evidence="2 8"/>
<evidence type="ECO:0000256" key="7">
    <source>
        <dbReference type="ARBA" id="ARBA00048128"/>
    </source>
</evidence>
<evidence type="ECO:0000313" key="10">
    <source>
        <dbReference type="EMBL" id="MCK0536580.1"/>
    </source>
</evidence>
<dbReference type="GO" id="GO:0006508">
    <property type="term" value="P:proteolysis"/>
    <property type="evidence" value="ECO:0007669"/>
    <property type="project" value="UniProtKB-KW"/>
</dbReference>
<protein>
    <recommendedName>
        <fullName evidence="3 8">UTP--glucose-1-phosphate uridylyltransferase</fullName>
        <ecNumber evidence="2 8">2.7.7.9</ecNumber>
    </recommendedName>
    <alternativeName>
        <fullName evidence="8">UDP-glucose pyrophosphorylase</fullName>
    </alternativeName>
</protein>
<comment type="similarity">
    <text evidence="1 8">Belongs to the UDPGP type 2 family.</text>
</comment>
<dbReference type="GO" id="GO:0008233">
    <property type="term" value="F:peptidase activity"/>
    <property type="evidence" value="ECO:0007669"/>
    <property type="project" value="UniProtKB-KW"/>
</dbReference>
<evidence type="ECO:0000256" key="4">
    <source>
        <dbReference type="ARBA" id="ARBA00022679"/>
    </source>
</evidence>
<dbReference type="RefSeq" id="WP_246947983.1">
    <property type="nucleotide sequence ID" value="NZ_JALKII010000001.1"/>
</dbReference>
<reference evidence="10" key="1">
    <citation type="submission" date="2022-04" db="EMBL/GenBank/DDBJ databases">
        <title>Alcanivorax sp. CY1518 draft genome sequence.</title>
        <authorList>
            <person name="Zhao G."/>
            <person name="An M."/>
        </authorList>
    </citation>
    <scope>NUCLEOTIDE SEQUENCE</scope>
    <source>
        <strain evidence="10">CY1518</strain>
    </source>
</reference>
<evidence type="ECO:0000256" key="3">
    <source>
        <dbReference type="ARBA" id="ARBA00019048"/>
    </source>
</evidence>
<name>A0ABT0E449_9GAMM</name>
<evidence type="ECO:0000313" key="11">
    <source>
        <dbReference type="Proteomes" id="UP001165524"/>
    </source>
</evidence>
<evidence type="ECO:0000256" key="6">
    <source>
        <dbReference type="ARBA" id="ARBA00037294"/>
    </source>
</evidence>
<dbReference type="NCBIfam" id="TIGR01099">
    <property type="entry name" value="galU"/>
    <property type="match status" value="1"/>
</dbReference>
<dbReference type="InterPro" id="IPR005835">
    <property type="entry name" value="NTP_transferase_dom"/>
</dbReference>
<dbReference type="CDD" id="cd02541">
    <property type="entry name" value="UGPase_prokaryotic"/>
    <property type="match status" value="1"/>
</dbReference>
<keyword evidence="10" id="KW-0645">Protease</keyword>
<comment type="catalytic activity">
    <reaction evidence="7 8">
        <text>alpha-D-glucose 1-phosphate + UTP + H(+) = UDP-alpha-D-glucose + diphosphate</text>
        <dbReference type="Rhea" id="RHEA:19889"/>
        <dbReference type="ChEBI" id="CHEBI:15378"/>
        <dbReference type="ChEBI" id="CHEBI:33019"/>
        <dbReference type="ChEBI" id="CHEBI:46398"/>
        <dbReference type="ChEBI" id="CHEBI:58601"/>
        <dbReference type="ChEBI" id="CHEBI:58885"/>
        <dbReference type="EC" id="2.7.7.9"/>
    </reaction>
</comment>
<proteinExistence type="inferred from homology"/>
<accession>A0ABT0E449</accession>
<dbReference type="Pfam" id="PF00483">
    <property type="entry name" value="NTP_transferase"/>
    <property type="match status" value="1"/>
</dbReference>
<comment type="caution">
    <text evidence="10">The sequence shown here is derived from an EMBL/GenBank/DDBJ whole genome shotgun (WGS) entry which is preliminary data.</text>
</comment>
<organism evidence="10 11">
    <name type="scientific">Alcanivorax quisquiliarum</name>
    <dbReference type="NCBI Taxonomy" id="2933565"/>
    <lineage>
        <taxon>Bacteria</taxon>
        <taxon>Pseudomonadati</taxon>
        <taxon>Pseudomonadota</taxon>
        <taxon>Gammaproteobacteria</taxon>
        <taxon>Oceanospirillales</taxon>
        <taxon>Alcanivoracaceae</taxon>
        <taxon>Alcanivorax</taxon>
    </lineage>
</organism>
<evidence type="ECO:0000256" key="8">
    <source>
        <dbReference type="RuleBase" id="RU361259"/>
    </source>
</evidence>
<feature type="domain" description="Nucleotidyl transferase" evidence="9">
    <location>
        <begin position="8"/>
        <end position="280"/>
    </location>
</feature>
<dbReference type="PANTHER" id="PTHR43197:SF1">
    <property type="entry name" value="UTP--GLUCOSE-1-PHOSPHATE URIDYLYLTRANSFERASE"/>
    <property type="match status" value="1"/>
</dbReference>
<evidence type="ECO:0000256" key="2">
    <source>
        <dbReference type="ARBA" id="ARBA00012415"/>
    </source>
</evidence>
<dbReference type="Gene3D" id="3.90.550.10">
    <property type="entry name" value="Spore Coat Polysaccharide Biosynthesis Protein SpsA, Chain A"/>
    <property type="match status" value="1"/>
</dbReference>
<dbReference type="Proteomes" id="UP001165524">
    <property type="component" value="Unassembled WGS sequence"/>
</dbReference>
<dbReference type="GO" id="GO:0003983">
    <property type="term" value="F:UTP:glucose-1-phosphate uridylyltransferase activity"/>
    <property type="evidence" value="ECO:0007669"/>
    <property type="project" value="UniProtKB-EC"/>
</dbReference>
<keyword evidence="4 8" id="KW-0808">Transferase</keyword>
<sequence length="303" mass="32169">MTKDVRKAVLPVAGLGTRFLPASKAIPKEMITVVDRPVIQYVVAEAVAAGIREIVLVNHGAKAAIENHFDTHYELESELERKGKAALLAVLRDIVPADVRIISVRQGRPLGLGHAVLCAREVVGDEPFVVMLPDVLVDDVPAGVALSRGNDLSRMVARFAETGAAQVMVEQVPAERVDQYGVVDLAGAALAAGESVAMKGVVEKPAQAEAPSDLAVVGRYVLPASIFDLLARTPPGAGGEVQLTDAIAALMVDQPVAAYRMLGSTYDCGSKTGYLEATLAYGLRHPELGETFRQQARQALARY</sequence>